<dbReference type="Pfam" id="PF13962">
    <property type="entry name" value="PGG"/>
    <property type="match status" value="1"/>
</dbReference>
<feature type="transmembrane region" description="Helical" evidence="8">
    <location>
        <begin position="381"/>
        <end position="401"/>
    </location>
</feature>
<evidence type="ECO:0000256" key="2">
    <source>
        <dbReference type="ARBA" id="ARBA00022692"/>
    </source>
</evidence>
<feature type="domain" description="PGG" evidence="9">
    <location>
        <begin position="281"/>
        <end position="401"/>
    </location>
</feature>
<dbReference type="PROSITE" id="PS50088">
    <property type="entry name" value="ANK_REPEAT"/>
    <property type="match status" value="3"/>
</dbReference>
<dbReference type="InterPro" id="IPR002110">
    <property type="entry name" value="Ankyrin_rpt"/>
</dbReference>
<keyword evidence="6 8" id="KW-0472">Membrane</keyword>
<evidence type="ECO:0000256" key="6">
    <source>
        <dbReference type="ARBA" id="ARBA00023136"/>
    </source>
</evidence>
<dbReference type="EMBL" id="CM001887">
    <property type="protein sequence ID" value="EOY30702.1"/>
    <property type="molecule type" value="Genomic_DNA"/>
</dbReference>
<feature type="repeat" description="ANK" evidence="7">
    <location>
        <begin position="108"/>
        <end position="129"/>
    </location>
</feature>
<dbReference type="PANTHER" id="PTHR24186">
    <property type="entry name" value="PROTEIN PHOSPHATASE 1 REGULATORY SUBUNIT"/>
    <property type="match status" value="1"/>
</dbReference>
<dbReference type="PROSITE" id="PS50297">
    <property type="entry name" value="ANK_REP_REGION"/>
    <property type="match status" value="3"/>
</dbReference>
<feature type="repeat" description="ANK" evidence="7">
    <location>
        <begin position="70"/>
        <end position="92"/>
    </location>
</feature>
<evidence type="ECO:0000256" key="4">
    <source>
        <dbReference type="ARBA" id="ARBA00022989"/>
    </source>
</evidence>
<dbReference type="InterPro" id="IPR026961">
    <property type="entry name" value="PGG_dom"/>
</dbReference>
<dbReference type="eggNOG" id="KOG0504">
    <property type="taxonomic scope" value="Eukaryota"/>
</dbReference>
<feature type="transmembrane region" description="Helical" evidence="8">
    <location>
        <begin position="413"/>
        <end position="430"/>
    </location>
</feature>
<dbReference type="InterPro" id="IPR036770">
    <property type="entry name" value="Ankyrin_rpt-contain_sf"/>
</dbReference>
<evidence type="ECO:0000256" key="1">
    <source>
        <dbReference type="ARBA" id="ARBA00004141"/>
    </source>
</evidence>
<evidence type="ECO:0000259" key="9">
    <source>
        <dbReference type="Pfam" id="PF13962"/>
    </source>
</evidence>
<evidence type="ECO:0000313" key="10">
    <source>
        <dbReference type="EMBL" id="EOY30702.1"/>
    </source>
</evidence>
<feature type="repeat" description="ANK" evidence="7">
    <location>
        <begin position="179"/>
        <end position="212"/>
    </location>
</feature>
<keyword evidence="5 7" id="KW-0040">ANK repeat</keyword>
<gene>
    <name evidence="10" type="ORF">TCM_037823</name>
</gene>
<keyword evidence="11" id="KW-1185">Reference proteome</keyword>
<evidence type="ECO:0000256" key="7">
    <source>
        <dbReference type="PROSITE-ProRule" id="PRU00023"/>
    </source>
</evidence>
<reference evidence="10 11" key="1">
    <citation type="journal article" date="2013" name="Genome Biol.">
        <title>The genome sequence of the most widely cultivated cacao type and its use to identify candidate genes regulating pod color.</title>
        <authorList>
            <person name="Motamayor J.C."/>
            <person name="Mockaitis K."/>
            <person name="Schmutz J."/>
            <person name="Haiminen N."/>
            <person name="Iii D.L."/>
            <person name="Cornejo O."/>
            <person name="Findley S.D."/>
            <person name="Zheng P."/>
            <person name="Utro F."/>
            <person name="Royaert S."/>
            <person name="Saski C."/>
            <person name="Jenkins J."/>
            <person name="Podicheti R."/>
            <person name="Zhao M."/>
            <person name="Scheffler B.E."/>
            <person name="Stack J.C."/>
            <person name="Feltus F.A."/>
            <person name="Mustiga G.M."/>
            <person name="Amores F."/>
            <person name="Phillips W."/>
            <person name="Marelli J.P."/>
            <person name="May G.D."/>
            <person name="Shapiro H."/>
            <person name="Ma J."/>
            <person name="Bustamante C.D."/>
            <person name="Schnell R.J."/>
            <person name="Main D."/>
            <person name="Gilbert D."/>
            <person name="Parida L."/>
            <person name="Kuhn D.N."/>
        </authorList>
    </citation>
    <scope>NUCLEOTIDE SEQUENCE [LARGE SCALE GENOMIC DNA]</scope>
    <source>
        <strain evidence="11">cv. Matina 1-6</strain>
    </source>
</reference>
<evidence type="ECO:0000313" key="11">
    <source>
        <dbReference type="Proteomes" id="UP000026915"/>
    </source>
</evidence>
<dbReference type="GO" id="GO:0016020">
    <property type="term" value="C:membrane"/>
    <property type="evidence" value="ECO:0000318"/>
    <property type="project" value="GO_Central"/>
</dbReference>
<keyword evidence="3" id="KW-0677">Repeat</keyword>
<dbReference type="HOGENOM" id="CLU_000134_47_0_1"/>
<feature type="transmembrane region" description="Helical" evidence="8">
    <location>
        <begin position="348"/>
        <end position="369"/>
    </location>
</feature>
<keyword evidence="4 8" id="KW-1133">Transmembrane helix</keyword>
<protein>
    <submittedName>
        <fullName evidence="10">Ankyrin repeat family protein isoform 1</fullName>
    </submittedName>
</protein>
<dbReference type="PANTHER" id="PTHR24186:SF37">
    <property type="entry name" value="PGG DOMAIN-CONTAINING PROTEIN"/>
    <property type="match status" value="1"/>
</dbReference>
<organism evidence="10 11">
    <name type="scientific">Theobroma cacao</name>
    <name type="common">Cacao</name>
    <name type="synonym">Cocoa</name>
    <dbReference type="NCBI Taxonomy" id="3641"/>
    <lineage>
        <taxon>Eukaryota</taxon>
        <taxon>Viridiplantae</taxon>
        <taxon>Streptophyta</taxon>
        <taxon>Embryophyta</taxon>
        <taxon>Tracheophyta</taxon>
        <taxon>Spermatophyta</taxon>
        <taxon>Magnoliopsida</taxon>
        <taxon>eudicotyledons</taxon>
        <taxon>Gunneridae</taxon>
        <taxon>Pentapetalae</taxon>
        <taxon>rosids</taxon>
        <taxon>malvids</taxon>
        <taxon>Malvales</taxon>
        <taxon>Malvaceae</taxon>
        <taxon>Byttnerioideae</taxon>
        <taxon>Theobroma</taxon>
    </lineage>
</organism>
<dbReference type="STRING" id="3641.A0A061GNJ8"/>
<accession>A0A061GNJ8</accession>
<evidence type="ECO:0000256" key="3">
    <source>
        <dbReference type="ARBA" id="ARBA00022737"/>
    </source>
</evidence>
<evidence type="ECO:0000256" key="5">
    <source>
        <dbReference type="ARBA" id="ARBA00023043"/>
    </source>
</evidence>
<dbReference type="SUPFAM" id="SSF48403">
    <property type="entry name" value="Ankyrin repeat"/>
    <property type="match status" value="1"/>
</dbReference>
<dbReference type="SMART" id="SM00248">
    <property type="entry name" value="ANK"/>
    <property type="match status" value="5"/>
</dbReference>
<evidence type="ECO:0000256" key="8">
    <source>
        <dbReference type="SAM" id="Phobius"/>
    </source>
</evidence>
<dbReference type="Gene3D" id="1.25.40.20">
    <property type="entry name" value="Ankyrin repeat-containing domain"/>
    <property type="match status" value="2"/>
</dbReference>
<keyword evidence="2 8" id="KW-0812">Transmembrane</keyword>
<dbReference type="OMA" id="GPKQSND"/>
<name>A0A061GNJ8_THECC</name>
<dbReference type="Proteomes" id="UP000026915">
    <property type="component" value="Chromosome 9"/>
</dbReference>
<dbReference type="Gramene" id="EOY30702">
    <property type="protein sequence ID" value="EOY30702"/>
    <property type="gene ID" value="TCM_037823"/>
</dbReference>
<dbReference type="Pfam" id="PF12796">
    <property type="entry name" value="Ank_2"/>
    <property type="match status" value="2"/>
</dbReference>
<sequence>MDERLFEASRKGNTATLLQLLEEDPLILEDNSKHASVETPLHIASLHGHTDFVSNILRQKPGFAKVVNSKGYSPLHVACANGHVEIVKELLKVDGESDHELCRRKDKKGRTPMHLAVIRGRDRVVASLILAYPESVREVTDIGETILHLTVKSENGCKMLRGLLEGFKYKEMLNWKDEEGNTVLHLAAVRKQHEVIKLLLLQPELDVNAVNSNKLKALDILLKGPKQSNDQEIVEMLHLASTPKADNQELPEQSQADETVIDVDTKGKYSTSKMDTANSLEWLGELRSGLMVMAVLIATVTFEVALNPPGGLWQDGVPAGSNITRLMNSHRPGKAIAGETSPNSLTWFMVWDSIGFLASMSIIVVLTSPSKLKGNTTRWKYIRLMMWVVIASVHMVFLYGVQITTASNIFKRAVIAPFVFFYGVVGLLALRSGWSLLTEWCDLFKELWTKKNR</sequence>
<comment type="subcellular location">
    <subcellularLocation>
        <location evidence="1">Membrane</location>
        <topology evidence="1">Multi-pass membrane protein</topology>
    </subcellularLocation>
</comment>
<dbReference type="InParanoid" id="A0A061GNJ8"/>
<proteinExistence type="predicted"/>
<dbReference type="AlphaFoldDB" id="A0A061GNJ8"/>